<sequence length="148" mass="17144">MDSGIKNIVVVSIWDGEAAFKKLINDLQRNIELEVQYSYIILHPNQKKKEALPQLKNAFFVSKHDFSIFGKLKNEKVRQILNLSHGVLIAAIEKENKLLFKLLKLSKLTSIGMEQEELPNFDLSFRKSQLKDGKLFKEINNYLTKIQL</sequence>
<dbReference type="AlphaFoldDB" id="A0A3E1EUH9"/>
<protein>
    <submittedName>
        <fullName evidence="1">Uncharacterized protein</fullName>
    </submittedName>
</protein>
<reference evidence="1 2" key="1">
    <citation type="submission" date="2018-08" db="EMBL/GenBank/DDBJ databases">
        <title>The draft genome squence of Brumimicrobium sp. N62.</title>
        <authorList>
            <person name="Du Z.-J."/>
            <person name="Luo H.-R."/>
        </authorList>
    </citation>
    <scope>NUCLEOTIDE SEQUENCE [LARGE SCALE GENOMIC DNA]</scope>
    <source>
        <strain evidence="1 2">N62</strain>
    </source>
</reference>
<evidence type="ECO:0000313" key="2">
    <source>
        <dbReference type="Proteomes" id="UP000257127"/>
    </source>
</evidence>
<dbReference type="InterPro" id="IPR054207">
    <property type="entry name" value="DUF6913"/>
</dbReference>
<comment type="caution">
    <text evidence="1">The sequence shown here is derived from an EMBL/GenBank/DDBJ whole genome shotgun (WGS) entry which is preliminary data.</text>
</comment>
<organism evidence="1 2">
    <name type="scientific">Brumimicrobium aurantiacum</name>
    <dbReference type="NCBI Taxonomy" id="1737063"/>
    <lineage>
        <taxon>Bacteria</taxon>
        <taxon>Pseudomonadati</taxon>
        <taxon>Bacteroidota</taxon>
        <taxon>Flavobacteriia</taxon>
        <taxon>Flavobacteriales</taxon>
        <taxon>Crocinitomicaceae</taxon>
        <taxon>Brumimicrobium</taxon>
    </lineage>
</organism>
<dbReference type="Pfam" id="PF21857">
    <property type="entry name" value="DUF6913"/>
    <property type="match status" value="1"/>
</dbReference>
<accession>A0A3E1EUH9</accession>
<dbReference type="Proteomes" id="UP000257127">
    <property type="component" value="Unassembled WGS sequence"/>
</dbReference>
<gene>
    <name evidence="1" type="ORF">DXU93_14195</name>
</gene>
<name>A0A3E1EUH9_9FLAO</name>
<dbReference type="RefSeq" id="WP_116881970.1">
    <property type="nucleotide sequence ID" value="NZ_QURB01000011.1"/>
</dbReference>
<proteinExistence type="predicted"/>
<keyword evidence="2" id="KW-1185">Reference proteome</keyword>
<evidence type="ECO:0000313" key="1">
    <source>
        <dbReference type="EMBL" id="RFC53214.1"/>
    </source>
</evidence>
<dbReference type="OrthoDB" id="1467673at2"/>
<dbReference type="EMBL" id="QURB01000011">
    <property type="protein sequence ID" value="RFC53214.1"/>
    <property type="molecule type" value="Genomic_DNA"/>
</dbReference>